<evidence type="ECO:0000313" key="2">
    <source>
        <dbReference type="Proteomes" id="UP000532311"/>
    </source>
</evidence>
<proteinExistence type="predicted"/>
<keyword evidence="2" id="KW-1185">Reference proteome</keyword>
<reference evidence="1 2" key="1">
    <citation type="submission" date="2020-05" db="EMBL/GenBank/DDBJ databases">
        <title>Identification and distribution of gene clusters putatively required for synthesis of sphingolipid metabolism inhibitors in phylogenetically diverse species of the filamentous fungus Fusarium.</title>
        <authorList>
            <person name="Kim H.-S."/>
            <person name="Busman M."/>
            <person name="Brown D.W."/>
            <person name="Divon H."/>
            <person name="Uhlig S."/>
            <person name="Proctor R.H."/>
        </authorList>
    </citation>
    <scope>NUCLEOTIDE SEQUENCE [LARGE SCALE GENOMIC DNA]</scope>
    <source>
        <strain evidence="1 2">NRRL 26131</strain>
    </source>
</reference>
<accession>A0A8H5Y8V4</accession>
<organism evidence="1 2">
    <name type="scientific">Fusarium globosum</name>
    <dbReference type="NCBI Taxonomy" id="78864"/>
    <lineage>
        <taxon>Eukaryota</taxon>
        <taxon>Fungi</taxon>
        <taxon>Dikarya</taxon>
        <taxon>Ascomycota</taxon>
        <taxon>Pezizomycotina</taxon>
        <taxon>Sordariomycetes</taxon>
        <taxon>Hypocreomycetidae</taxon>
        <taxon>Hypocreales</taxon>
        <taxon>Nectriaceae</taxon>
        <taxon>Fusarium</taxon>
        <taxon>Fusarium fujikuroi species complex</taxon>
    </lineage>
</organism>
<dbReference type="EMBL" id="JAAQPF010000302">
    <property type="protein sequence ID" value="KAF5707251.1"/>
    <property type="molecule type" value="Genomic_DNA"/>
</dbReference>
<dbReference type="Proteomes" id="UP000532311">
    <property type="component" value="Unassembled WGS sequence"/>
</dbReference>
<comment type="caution">
    <text evidence="1">The sequence shown here is derived from an EMBL/GenBank/DDBJ whole genome shotgun (WGS) entry which is preliminary data.</text>
</comment>
<evidence type="ECO:0000313" key="1">
    <source>
        <dbReference type="EMBL" id="KAF5707251.1"/>
    </source>
</evidence>
<name>A0A8H5Y8V4_9HYPO</name>
<dbReference type="AlphaFoldDB" id="A0A8H5Y8V4"/>
<gene>
    <name evidence="1" type="ORF">FGLOB1_7025</name>
</gene>
<sequence>MQIKPADFDFSLPGLDQNDFVGEMRVSATYDATTKVVLVHLIGVICELAVVLNGVLTVVDLGTASEVDQVPPSYEDTRRWSRELDRCTAKAFLGHYMLLLLTVGDWNQEDLDGLRLQTQMGMIASLRSITDNLFELQNMGLSQFLPNTL</sequence>
<protein>
    <submittedName>
        <fullName evidence="1">C6 zinc finger domain-containing protein</fullName>
    </submittedName>
</protein>